<evidence type="ECO:0000313" key="2">
    <source>
        <dbReference type="Proteomes" id="UP000242519"/>
    </source>
</evidence>
<name>A0A218ZBH3_9HELO</name>
<evidence type="ECO:0000313" key="1">
    <source>
        <dbReference type="EMBL" id="OWP04635.1"/>
    </source>
</evidence>
<proteinExistence type="predicted"/>
<dbReference type="Proteomes" id="UP000242519">
    <property type="component" value="Unassembled WGS sequence"/>
</dbReference>
<sequence length="128" mass="13848">MACGSNYASETWREGQRAMGGANINIRIGDTDGHAEIELDVRVTTVRLQIGGVLFSILGFESDQISRRPPSSAHLLRLLERGHATDSLCPSPVSISTTPPSARQPPAITEHPLTAEFEFEFVPSPLHG</sequence>
<dbReference type="EMBL" id="MZNU01000097">
    <property type="protein sequence ID" value="OWP04635.1"/>
    <property type="molecule type" value="Genomic_DNA"/>
</dbReference>
<accession>A0A218ZBH3</accession>
<keyword evidence="2" id="KW-1185">Reference proteome</keyword>
<gene>
    <name evidence="1" type="ORF">B2J93_4449</name>
</gene>
<organism evidence="1 2">
    <name type="scientific">Diplocarpon coronariae</name>
    <dbReference type="NCBI Taxonomy" id="2795749"/>
    <lineage>
        <taxon>Eukaryota</taxon>
        <taxon>Fungi</taxon>
        <taxon>Dikarya</taxon>
        <taxon>Ascomycota</taxon>
        <taxon>Pezizomycotina</taxon>
        <taxon>Leotiomycetes</taxon>
        <taxon>Helotiales</taxon>
        <taxon>Drepanopezizaceae</taxon>
        <taxon>Diplocarpon</taxon>
    </lineage>
</organism>
<comment type="caution">
    <text evidence="1">The sequence shown here is derived from an EMBL/GenBank/DDBJ whole genome shotgun (WGS) entry which is preliminary data.</text>
</comment>
<reference evidence="1 2" key="1">
    <citation type="submission" date="2017-04" db="EMBL/GenBank/DDBJ databases">
        <title>Draft genome sequence of Marssonina coronaria NL1: causal agent of apple blotch.</title>
        <authorList>
            <person name="Cheng Q."/>
        </authorList>
    </citation>
    <scope>NUCLEOTIDE SEQUENCE [LARGE SCALE GENOMIC DNA]</scope>
    <source>
        <strain evidence="1 2">NL1</strain>
    </source>
</reference>
<dbReference type="AlphaFoldDB" id="A0A218ZBH3"/>
<protein>
    <submittedName>
        <fullName evidence="1">Uncharacterized protein</fullName>
    </submittedName>
</protein>
<dbReference type="InParanoid" id="A0A218ZBH3"/>